<sequence>MINTFRKYGEMKVLHKDGRPLTLNFKFIPAIDEVGICTEDFSVNAPFGFWVETSASVEEKTTLIEDEFSWLADGEAERVAKEIAEWVL</sequence>
<evidence type="ECO:0000313" key="1">
    <source>
        <dbReference type="EMBL" id="AUO78663.1"/>
    </source>
</evidence>
<reference evidence="2" key="1">
    <citation type="submission" date="2018-01" db="EMBL/GenBank/DDBJ databases">
        <title>Direct submission.</title>
        <authorList>
            <person name="Ciacci N."/>
        </authorList>
    </citation>
    <scope>NUCLEOTIDE SEQUENCE [LARGE SCALE GENOMIC DNA]</scope>
</reference>
<organism evidence="1 2">
    <name type="scientific">Klebsiella phage vB_Kpn_F48</name>
    <dbReference type="NCBI Taxonomy" id="2070028"/>
    <lineage>
        <taxon>Viruses</taxon>
        <taxon>Duplodnaviria</taxon>
        <taxon>Heunggongvirae</taxon>
        <taxon>Uroviricota</taxon>
        <taxon>Caudoviricetes</taxon>
        <taxon>Marfavirus</taxon>
        <taxon>Marfavirus F48</taxon>
    </lineage>
</organism>
<protein>
    <submittedName>
        <fullName evidence="1">Uncharacterized protein</fullName>
    </submittedName>
</protein>
<dbReference type="EMBL" id="MG746602">
    <property type="protein sequence ID" value="AUO78663.1"/>
    <property type="molecule type" value="Genomic_DNA"/>
</dbReference>
<name>A0A2I6UFA0_9CAUD</name>
<gene>
    <name evidence="1" type="ORF">vBKpnF48_38</name>
</gene>
<evidence type="ECO:0000313" key="2">
    <source>
        <dbReference type="Proteomes" id="UP000240294"/>
    </source>
</evidence>
<dbReference type="Proteomes" id="UP000240294">
    <property type="component" value="Genome"/>
</dbReference>
<accession>A0A2I6UFA0</accession>
<keyword evidence="2" id="KW-1185">Reference proteome</keyword>
<proteinExistence type="predicted"/>